<feature type="region of interest" description="Disordered" evidence="1">
    <location>
        <begin position="390"/>
        <end position="427"/>
    </location>
</feature>
<organism evidence="3 4">
    <name type="scientific">Gleimia hominis</name>
    <dbReference type="NCBI Taxonomy" id="595468"/>
    <lineage>
        <taxon>Bacteria</taxon>
        <taxon>Bacillati</taxon>
        <taxon>Actinomycetota</taxon>
        <taxon>Actinomycetes</taxon>
        <taxon>Actinomycetales</taxon>
        <taxon>Actinomycetaceae</taxon>
        <taxon>Gleimia</taxon>
    </lineage>
</organism>
<feature type="region of interest" description="Disordered" evidence="1">
    <location>
        <begin position="181"/>
        <end position="222"/>
    </location>
</feature>
<comment type="caution">
    <text evidence="3">The sequence shown here is derived from an EMBL/GenBank/DDBJ whole genome shotgun (WGS) entry which is preliminary data.</text>
</comment>
<name>A0ABU3IAZ6_9ACTO</name>
<evidence type="ECO:0000259" key="2">
    <source>
        <dbReference type="Pfam" id="PF00425"/>
    </source>
</evidence>
<reference evidence="3 4" key="1">
    <citation type="submission" date="2023-06" db="EMBL/GenBank/DDBJ databases">
        <title>Draft genome sequence of Gleimia hominis type strain CCUG 57540T.</title>
        <authorList>
            <person name="Salva-Serra F."/>
            <person name="Cardew S."/>
            <person name="Jensie Markopoulos S."/>
            <person name="Ohlen M."/>
            <person name="Inganas E."/>
            <person name="Svensson-Stadler L."/>
            <person name="Moore E.R.B."/>
        </authorList>
    </citation>
    <scope>NUCLEOTIDE SEQUENCE [LARGE SCALE GENOMIC DNA]</scope>
    <source>
        <strain evidence="3 4">CCUG 57540</strain>
    </source>
</reference>
<feature type="compositionally biased region" description="Low complexity" evidence="1">
    <location>
        <begin position="404"/>
        <end position="415"/>
    </location>
</feature>
<proteinExistence type="predicted"/>
<dbReference type="EMBL" id="JASXSX010000001">
    <property type="protein sequence ID" value="MDT3767091.1"/>
    <property type="molecule type" value="Genomic_DNA"/>
</dbReference>
<keyword evidence="4" id="KW-1185">Reference proteome</keyword>
<dbReference type="PANTHER" id="PTHR42839">
    <property type="entry name" value="ISOCHORISMATE SYNTHASE ENTC"/>
    <property type="match status" value="1"/>
</dbReference>
<dbReference type="PANTHER" id="PTHR42839:SF2">
    <property type="entry name" value="ISOCHORISMATE SYNTHASE ENTC"/>
    <property type="match status" value="1"/>
</dbReference>
<dbReference type="Proteomes" id="UP001247542">
    <property type="component" value="Unassembled WGS sequence"/>
</dbReference>
<dbReference type="RefSeq" id="WP_313272421.1">
    <property type="nucleotide sequence ID" value="NZ_JASXSX010000001.1"/>
</dbReference>
<sequence length="541" mass="55739">MASISFSVQCQTVAPRSFHEVLGEADASTLSVWRGPAYAGAAQPTVVGSGYALALISDGAAVRTLVQPTASDLARASEPERPVRPGTPVASVGHQPHLPKIGQAWRKLAQDAAARSDAERLAAFTAAMGLELPLTLISGGFGPHTPAVAVVPERMYVEYAGQAWSITHHVDASGAVQNHATLSSSTSRSADPAPCSTDAAARASEAAMPEAGATAPRMDPTPMCAPSGISRESGKMTPTQWQAAVQNLVSDLKRGMAEKAVLARDINLVGSHIDSRFLAHRLAEQYPTCWVFAVAGLQGASPEMLASVRDRQVRSRVLAGTCPPGEGAALMRSRKNREEHRLAVQSVVAALQEVAGEVHAPQVPFLLELPNVTHLASDVVASLPGTTLAGAGPRAGSEHAPELAGAGSRAGSAHAPELAGAGPHTGTARVSQPVGLWNVVSALHPSAAVCGTPTQAAYELIVKHESTERGRYSGPVGWMDARGAGACAIALRCGQLTPDGQAMQVVAGGGIMPDSQPDLELAETEAKLAPVLTALGLAKPL</sequence>
<protein>
    <submittedName>
        <fullName evidence="3">Chorismate-binding protein</fullName>
    </submittedName>
</protein>
<dbReference type="SUPFAM" id="SSF56322">
    <property type="entry name" value="ADC synthase"/>
    <property type="match status" value="2"/>
</dbReference>
<dbReference type="Gene3D" id="3.60.120.10">
    <property type="entry name" value="Anthranilate synthase"/>
    <property type="match status" value="1"/>
</dbReference>
<feature type="domain" description="Chorismate-utilising enzyme C-terminal" evidence="2">
    <location>
        <begin position="427"/>
        <end position="527"/>
    </location>
</feature>
<gene>
    <name evidence="3" type="ORF">QS713_03285</name>
</gene>
<evidence type="ECO:0000256" key="1">
    <source>
        <dbReference type="SAM" id="MobiDB-lite"/>
    </source>
</evidence>
<feature type="region of interest" description="Disordered" evidence="1">
    <location>
        <begin position="72"/>
        <end position="96"/>
    </location>
</feature>
<accession>A0ABU3IAZ6</accession>
<feature type="domain" description="Chorismate-utilising enzyme C-terminal" evidence="2">
    <location>
        <begin position="239"/>
        <end position="384"/>
    </location>
</feature>
<dbReference type="InterPro" id="IPR015890">
    <property type="entry name" value="Chorismate_C"/>
</dbReference>
<feature type="compositionally biased region" description="Low complexity" evidence="1">
    <location>
        <begin position="196"/>
        <end position="217"/>
    </location>
</feature>
<dbReference type="InterPro" id="IPR005801">
    <property type="entry name" value="ADC_synthase"/>
</dbReference>
<dbReference type="Pfam" id="PF00425">
    <property type="entry name" value="Chorismate_bind"/>
    <property type="match status" value="2"/>
</dbReference>
<evidence type="ECO:0000313" key="3">
    <source>
        <dbReference type="EMBL" id="MDT3767091.1"/>
    </source>
</evidence>
<evidence type="ECO:0000313" key="4">
    <source>
        <dbReference type="Proteomes" id="UP001247542"/>
    </source>
</evidence>